<dbReference type="SUPFAM" id="SSF55811">
    <property type="entry name" value="Nudix"/>
    <property type="match status" value="1"/>
</dbReference>
<reference evidence="5 6" key="1">
    <citation type="submission" date="2018-07" db="EMBL/GenBank/DDBJ databases">
        <title>Corallincola holothuriorum sp. nov., a new facultative anaerobe isolated from sea cucumber Apostichopus japonicus.</title>
        <authorList>
            <person name="Xia H."/>
        </authorList>
    </citation>
    <scope>NUCLEOTIDE SEQUENCE [LARGE SCALE GENOMIC DNA]</scope>
    <source>
        <strain evidence="5 6">C4</strain>
    </source>
</reference>
<dbReference type="Gene3D" id="3.90.79.10">
    <property type="entry name" value="Nucleoside Triphosphate Pyrophosphohydrolase"/>
    <property type="match status" value="1"/>
</dbReference>
<dbReference type="AlphaFoldDB" id="A0A368NFU8"/>
<evidence type="ECO:0000256" key="2">
    <source>
        <dbReference type="ARBA" id="ARBA00022723"/>
    </source>
</evidence>
<evidence type="ECO:0000256" key="3">
    <source>
        <dbReference type="ARBA" id="ARBA00022801"/>
    </source>
</evidence>
<dbReference type="OrthoDB" id="7066910at2"/>
<accession>A0A368NFU8</accession>
<sequence>MKYTKQPKDSRSPLVDVQFGVVPFVFDRNELKVVLITSRSNKKKWLFPKGHDEPHLSHKEVARTEAYEEAGLLGIVGAKRHAKSFSRLTGGRQRQLQFYPMEVTMLLRSWPEQAQRQRCIVSIPKALQLVQCRHLKQILLRMVNQLHTQEQAS</sequence>
<evidence type="ECO:0000256" key="1">
    <source>
        <dbReference type="ARBA" id="ARBA00001946"/>
    </source>
</evidence>
<comment type="caution">
    <text evidence="5">The sequence shown here is derived from an EMBL/GenBank/DDBJ whole genome shotgun (WGS) entry which is preliminary data.</text>
</comment>
<dbReference type="EMBL" id="QPID01000007">
    <property type="protein sequence ID" value="RCU49096.1"/>
    <property type="molecule type" value="Genomic_DNA"/>
</dbReference>
<dbReference type="PANTHER" id="PTHR12629">
    <property type="entry name" value="DIPHOSPHOINOSITOL POLYPHOSPHATE PHOSPHOHYDROLASE"/>
    <property type="match status" value="1"/>
</dbReference>
<evidence type="ECO:0000313" key="6">
    <source>
        <dbReference type="Proteomes" id="UP000252558"/>
    </source>
</evidence>
<dbReference type="CDD" id="cd04666">
    <property type="entry name" value="NUDIX_DIPP2_like_Nudt4"/>
    <property type="match status" value="1"/>
</dbReference>
<dbReference type="InterPro" id="IPR015797">
    <property type="entry name" value="NUDIX_hydrolase-like_dom_sf"/>
</dbReference>
<evidence type="ECO:0000313" key="5">
    <source>
        <dbReference type="EMBL" id="RCU49096.1"/>
    </source>
</evidence>
<dbReference type="PANTHER" id="PTHR12629:SF0">
    <property type="entry name" value="DIPHOSPHOINOSITOL-POLYPHOSPHATE DIPHOSPHATASE"/>
    <property type="match status" value="1"/>
</dbReference>
<gene>
    <name evidence="5" type="ORF">DU002_12095</name>
</gene>
<dbReference type="RefSeq" id="WP_114338656.1">
    <property type="nucleotide sequence ID" value="NZ_QPID01000007.1"/>
</dbReference>
<dbReference type="Proteomes" id="UP000252558">
    <property type="component" value="Unassembled WGS sequence"/>
</dbReference>
<dbReference type="InterPro" id="IPR047198">
    <property type="entry name" value="DDP-like_NUDIX"/>
</dbReference>
<dbReference type="GO" id="GO:0005737">
    <property type="term" value="C:cytoplasm"/>
    <property type="evidence" value="ECO:0007669"/>
    <property type="project" value="TreeGrafter"/>
</dbReference>
<organism evidence="5 6">
    <name type="scientific">Corallincola holothuriorum</name>
    <dbReference type="NCBI Taxonomy" id="2282215"/>
    <lineage>
        <taxon>Bacteria</taxon>
        <taxon>Pseudomonadati</taxon>
        <taxon>Pseudomonadota</taxon>
        <taxon>Gammaproteobacteria</taxon>
        <taxon>Alteromonadales</taxon>
        <taxon>Psychromonadaceae</taxon>
        <taxon>Corallincola</taxon>
    </lineage>
</organism>
<dbReference type="GO" id="GO:0016462">
    <property type="term" value="F:pyrophosphatase activity"/>
    <property type="evidence" value="ECO:0007669"/>
    <property type="project" value="InterPro"/>
</dbReference>
<proteinExistence type="predicted"/>
<keyword evidence="3" id="KW-0378">Hydrolase</keyword>
<dbReference type="GO" id="GO:0046872">
    <property type="term" value="F:metal ion binding"/>
    <property type="evidence" value="ECO:0007669"/>
    <property type="project" value="UniProtKB-KW"/>
</dbReference>
<name>A0A368NFU8_9GAMM</name>
<comment type="cofactor">
    <cofactor evidence="1">
        <name>Mg(2+)</name>
        <dbReference type="ChEBI" id="CHEBI:18420"/>
    </cofactor>
</comment>
<keyword evidence="6" id="KW-1185">Reference proteome</keyword>
<keyword evidence="4" id="KW-0460">Magnesium</keyword>
<protein>
    <submittedName>
        <fullName evidence="5">Uncharacterized protein</fullName>
    </submittedName>
</protein>
<evidence type="ECO:0000256" key="4">
    <source>
        <dbReference type="ARBA" id="ARBA00022842"/>
    </source>
</evidence>
<keyword evidence="2" id="KW-0479">Metal-binding</keyword>